<dbReference type="RefSeq" id="WP_092372396.1">
    <property type="nucleotide sequence ID" value="NZ_FORX01000001.1"/>
</dbReference>
<name>A0A1I3NPN0_9BACT</name>
<accession>A0A1I3NPN0</accession>
<evidence type="ECO:0008006" key="5">
    <source>
        <dbReference type="Google" id="ProtNLM"/>
    </source>
</evidence>
<dbReference type="InterPro" id="IPR041255">
    <property type="entry name" value="LpxI_N"/>
</dbReference>
<organism evidence="3 4">
    <name type="scientific">Desulfomicrobium apsheronum</name>
    <dbReference type="NCBI Taxonomy" id="52560"/>
    <lineage>
        <taxon>Bacteria</taxon>
        <taxon>Pseudomonadati</taxon>
        <taxon>Thermodesulfobacteriota</taxon>
        <taxon>Desulfovibrionia</taxon>
        <taxon>Desulfovibrionales</taxon>
        <taxon>Desulfomicrobiaceae</taxon>
        <taxon>Desulfomicrobium</taxon>
    </lineage>
</organism>
<protein>
    <recommendedName>
        <fullName evidence="5">UDP-2,3-diacylglucosamine pyrophosphatase LpxI</fullName>
    </recommendedName>
</protein>
<keyword evidence="4" id="KW-1185">Reference proteome</keyword>
<sequence length="270" mass="29052">MTRTLGIIAGGGSFPITVANTAKERGERVIGVGFASDTDPAFRAHCDNFSWLKLGQLGKLIDFFTANHVTHVVMAGPINKPRALDLRPDWRAARLLFSIKTRGDDVLLRALTAELEREGLAVVAPHHYSPNLLAPEGILTKRRPTQAEREDVEFAWKLAQSLGQFDIGQCLVVREKIVLAVEAIEGTDAAIRRGGQLGGPGAVVVKRPKPTQDKRLDLPAFGLKTLQAMADVGATCLAFEAGGCIFFEQDQALAFANAHDIALLGLPPGT</sequence>
<proteinExistence type="predicted"/>
<dbReference type="EMBL" id="FORX01000001">
    <property type="protein sequence ID" value="SFJ10910.1"/>
    <property type="molecule type" value="Genomic_DNA"/>
</dbReference>
<dbReference type="Pfam" id="PF06230">
    <property type="entry name" value="LpxI_C"/>
    <property type="match status" value="1"/>
</dbReference>
<evidence type="ECO:0000313" key="3">
    <source>
        <dbReference type="EMBL" id="SFJ10910.1"/>
    </source>
</evidence>
<dbReference type="PANTHER" id="PTHR39962">
    <property type="entry name" value="BLL4848 PROTEIN"/>
    <property type="match status" value="1"/>
</dbReference>
<evidence type="ECO:0000313" key="4">
    <source>
        <dbReference type="Proteomes" id="UP000198635"/>
    </source>
</evidence>
<dbReference type="Gene3D" id="3.40.50.20">
    <property type="match status" value="1"/>
</dbReference>
<dbReference type="OrthoDB" id="9789836at2"/>
<feature type="domain" description="LpxI N-terminal" evidence="2">
    <location>
        <begin position="5"/>
        <end position="132"/>
    </location>
</feature>
<dbReference type="InterPro" id="IPR010415">
    <property type="entry name" value="LpxI_C"/>
</dbReference>
<dbReference type="Gene3D" id="3.40.140.80">
    <property type="match status" value="1"/>
</dbReference>
<dbReference type="STRING" id="52560.SAMN04488082_101340"/>
<evidence type="ECO:0000259" key="1">
    <source>
        <dbReference type="Pfam" id="PF06230"/>
    </source>
</evidence>
<dbReference type="InterPro" id="IPR043167">
    <property type="entry name" value="LpxI_C_sf"/>
</dbReference>
<dbReference type="Pfam" id="PF17930">
    <property type="entry name" value="LpxI_N"/>
    <property type="match status" value="1"/>
</dbReference>
<dbReference type="Proteomes" id="UP000198635">
    <property type="component" value="Unassembled WGS sequence"/>
</dbReference>
<dbReference type="InterPro" id="IPR053174">
    <property type="entry name" value="LpxI"/>
</dbReference>
<dbReference type="PANTHER" id="PTHR39962:SF1">
    <property type="entry name" value="LPXI FAMILY PROTEIN"/>
    <property type="match status" value="1"/>
</dbReference>
<reference evidence="4" key="1">
    <citation type="submission" date="2016-10" db="EMBL/GenBank/DDBJ databases">
        <authorList>
            <person name="Varghese N."/>
            <person name="Submissions S."/>
        </authorList>
    </citation>
    <scope>NUCLEOTIDE SEQUENCE [LARGE SCALE GENOMIC DNA]</scope>
    <source>
        <strain evidence="4">DSM 5918</strain>
    </source>
</reference>
<dbReference type="AlphaFoldDB" id="A0A1I3NPN0"/>
<evidence type="ECO:0000259" key="2">
    <source>
        <dbReference type="Pfam" id="PF17930"/>
    </source>
</evidence>
<feature type="domain" description="LpxI C-terminal" evidence="1">
    <location>
        <begin position="135"/>
        <end position="263"/>
    </location>
</feature>
<gene>
    <name evidence="3" type="ORF">SAMN04488082_101340</name>
</gene>